<evidence type="ECO:0000313" key="1">
    <source>
        <dbReference type="EMBL" id="TMS15021.1"/>
    </source>
</evidence>
<dbReference type="EMBL" id="CM011682">
    <property type="protein sequence ID" value="TMS15021.1"/>
    <property type="molecule type" value="Genomic_DNA"/>
</dbReference>
<reference evidence="1" key="1">
    <citation type="submission" date="2018-11" db="EMBL/GenBank/DDBJ databases">
        <title>The sequence and de novo assembly of Larimichthys crocea genome using PacBio and Hi-C technologies.</title>
        <authorList>
            <person name="Xu P."/>
            <person name="Chen B."/>
            <person name="Zhou Z."/>
            <person name="Ke Q."/>
            <person name="Wu Y."/>
            <person name="Bai H."/>
            <person name="Pu F."/>
        </authorList>
    </citation>
    <scope>NUCLEOTIDE SEQUENCE</scope>
    <source>
        <tissue evidence="1">Muscle</tissue>
    </source>
</reference>
<accession>A0ACD3R640</accession>
<protein>
    <submittedName>
        <fullName evidence="1">Uncharacterized protein</fullName>
    </submittedName>
</protein>
<name>A0ACD3R640_LARCR</name>
<sequence>MASRRIRTTLLDSEEHVCPTCNQSDVSPDNLIANKFLRQAVNTFKKEQSGMCGTSQSQNPTQTSSPVPTPPPLIMQSQTQKLYQSSHSQQDPLVPRSEAADTPSSSQVCGDPPTSNDPDPASNTPSTSLQPTQSHLDIFDNSTSSSSSCPTRSWSESFNTQQLPPSSTSSSSSYPAVPPPLFPSPLFHTFLAAQQPLNSYHPGYPPATPVWTLPTPQGAPIPSLCSSTSASPIPALIPKEWYMHQRNKKERSPHRGSAYRRSSSRSNSKSSKVQIFSLLLSLFKQVQIPFPVQVPKQIKKYMKYFLFFPPGPTHLTPITETSTPALIPPTLIAMVTNVLLRRPRHPHLECLTLPGPSHHRIVAKPAITVGITIRNLL</sequence>
<keyword evidence="2" id="KW-1185">Reference proteome</keyword>
<gene>
    <name evidence="1" type="ORF">E3U43_021483</name>
</gene>
<proteinExistence type="predicted"/>
<organism evidence="1 2">
    <name type="scientific">Larimichthys crocea</name>
    <name type="common">Large yellow croaker</name>
    <name type="synonym">Pseudosciaena crocea</name>
    <dbReference type="NCBI Taxonomy" id="215358"/>
    <lineage>
        <taxon>Eukaryota</taxon>
        <taxon>Metazoa</taxon>
        <taxon>Chordata</taxon>
        <taxon>Craniata</taxon>
        <taxon>Vertebrata</taxon>
        <taxon>Euteleostomi</taxon>
        <taxon>Actinopterygii</taxon>
        <taxon>Neopterygii</taxon>
        <taxon>Teleostei</taxon>
        <taxon>Neoteleostei</taxon>
        <taxon>Acanthomorphata</taxon>
        <taxon>Eupercaria</taxon>
        <taxon>Sciaenidae</taxon>
        <taxon>Larimichthys</taxon>
    </lineage>
</organism>
<dbReference type="Proteomes" id="UP000793456">
    <property type="component" value="Chromosome IX"/>
</dbReference>
<evidence type="ECO:0000313" key="2">
    <source>
        <dbReference type="Proteomes" id="UP000793456"/>
    </source>
</evidence>
<comment type="caution">
    <text evidence="1">The sequence shown here is derived from an EMBL/GenBank/DDBJ whole genome shotgun (WGS) entry which is preliminary data.</text>
</comment>